<proteinExistence type="predicted"/>
<accession>A0A5E8BES4</accession>
<feature type="compositionally biased region" description="Polar residues" evidence="1">
    <location>
        <begin position="16"/>
        <end position="45"/>
    </location>
</feature>
<protein>
    <recommendedName>
        <fullName evidence="3">Polymerase/histidinol phosphatase N-terminal domain-containing protein</fullName>
    </recommendedName>
</protein>
<dbReference type="InterPro" id="IPR052018">
    <property type="entry name" value="PHP_domain"/>
</dbReference>
<evidence type="ECO:0000313" key="5">
    <source>
        <dbReference type="Proteomes" id="UP000398389"/>
    </source>
</evidence>
<feature type="transmembrane region" description="Helical" evidence="2">
    <location>
        <begin position="486"/>
        <end position="507"/>
    </location>
</feature>
<gene>
    <name evidence="4" type="ORF">SAPINGB_P002172</name>
</gene>
<dbReference type="Gene3D" id="3.20.20.140">
    <property type="entry name" value="Metal-dependent hydrolases"/>
    <property type="match status" value="1"/>
</dbReference>
<dbReference type="GO" id="GO:0035312">
    <property type="term" value="F:5'-3' DNA exonuclease activity"/>
    <property type="evidence" value="ECO:0007669"/>
    <property type="project" value="TreeGrafter"/>
</dbReference>
<evidence type="ECO:0000256" key="1">
    <source>
        <dbReference type="SAM" id="MobiDB-lite"/>
    </source>
</evidence>
<dbReference type="PANTHER" id="PTHR42924:SF3">
    <property type="entry name" value="POLYMERASE_HISTIDINOL PHOSPHATASE N-TERMINAL DOMAIN-CONTAINING PROTEIN"/>
    <property type="match status" value="1"/>
</dbReference>
<keyword evidence="2" id="KW-0812">Transmembrane</keyword>
<dbReference type="RefSeq" id="XP_031852783.1">
    <property type="nucleotide sequence ID" value="XM_031996892.1"/>
</dbReference>
<sequence length="514" mass="57664">MSSSSFFSPDYDSVVNRRSPTPQSPDTTKPSKIQQTLGTQKRHGTNVQESNVAGRVIVAETSSHAAPSAAPGFAYTNFVIRFLRYALTCAVLITAIIIIQLKGLLPARSLVSEVPDKVWFTDKFRLSIPDSIEPSRITAWNNIPLEEKTVPLIAEFHTHTTHSDGSMSPAQVVDWAIAYGFNVLFVTDHNNLQGGLKAQEYALKNRSSEIHVVPGIEYTCCRIHMNLVGLTAAAAAAAADDDDDSKKPSYLSPPSKWPSDEELQMAINETHRRGGLVFVNHLPWSLSTEYGRQVPTIQIHPTIEQLLAWGVDGFESVSEGTLDLPTIRFTEKHSMPYITATDLHSPDIAPTAWTILNMPKNSMPHKRQQKSLTVQQKARIQHPFTTTPQELHPQDTYKHLLEDANNFTAAIMDLLRSRTPGATNFYYSPIGPSQRVYPVPNTSKWDWFSPLAALDFTYFWTEDKGMYSFVNGFCHERIFTFYFTRAFAFIFWAFLLFIIAELIGFAINMGLISK</sequence>
<keyword evidence="2" id="KW-1133">Transmembrane helix</keyword>
<evidence type="ECO:0000259" key="3">
    <source>
        <dbReference type="SMART" id="SM00481"/>
    </source>
</evidence>
<dbReference type="GO" id="GO:0004534">
    <property type="term" value="F:5'-3' RNA exonuclease activity"/>
    <property type="evidence" value="ECO:0007669"/>
    <property type="project" value="TreeGrafter"/>
</dbReference>
<evidence type="ECO:0000313" key="4">
    <source>
        <dbReference type="EMBL" id="VVT49240.1"/>
    </source>
</evidence>
<keyword evidence="2" id="KW-0472">Membrane</keyword>
<dbReference type="InterPro" id="IPR016195">
    <property type="entry name" value="Pol/histidinol_Pase-like"/>
</dbReference>
<dbReference type="Proteomes" id="UP000398389">
    <property type="component" value="Unassembled WGS sequence"/>
</dbReference>
<dbReference type="OrthoDB" id="16564at2759"/>
<feature type="domain" description="Polymerase/histidinol phosphatase N-terminal" evidence="3">
    <location>
        <begin position="154"/>
        <end position="222"/>
    </location>
</feature>
<evidence type="ECO:0000256" key="2">
    <source>
        <dbReference type="SAM" id="Phobius"/>
    </source>
</evidence>
<dbReference type="PANTHER" id="PTHR42924">
    <property type="entry name" value="EXONUCLEASE"/>
    <property type="match status" value="1"/>
</dbReference>
<dbReference type="Pfam" id="PF02811">
    <property type="entry name" value="PHP"/>
    <property type="match status" value="1"/>
</dbReference>
<feature type="region of interest" description="Disordered" evidence="1">
    <location>
        <begin position="1"/>
        <end position="45"/>
    </location>
</feature>
<name>A0A5E8BES4_9ASCO</name>
<dbReference type="SUPFAM" id="SSF89550">
    <property type="entry name" value="PHP domain-like"/>
    <property type="match status" value="1"/>
</dbReference>
<keyword evidence="5" id="KW-1185">Reference proteome</keyword>
<dbReference type="SMART" id="SM00481">
    <property type="entry name" value="POLIIIAc"/>
    <property type="match status" value="1"/>
</dbReference>
<organism evidence="4 5">
    <name type="scientific">Magnusiomyces paraingens</name>
    <dbReference type="NCBI Taxonomy" id="2606893"/>
    <lineage>
        <taxon>Eukaryota</taxon>
        <taxon>Fungi</taxon>
        <taxon>Dikarya</taxon>
        <taxon>Ascomycota</taxon>
        <taxon>Saccharomycotina</taxon>
        <taxon>Dipodascomycetes</taxon>
        <taxon>Dipodascales</taxon>
        <taxon>Dipodascaceae</taxon>
        <taxon>Magnusiomyces</taxon>
    </lineage>
</organism>
<dbReference type="AlphaFoldDB" id="A0A5E8BES4"/>
<reference evidence="4 5" key="1">
    <citation type="submission" date="2019-09" db="EMBL/GenBank/DDBJ databases">
        <authorList>
            <person name="Brejova B."/>
        </authorList>
    </citation>
    <scope>NUCLEOTIDE SEQUENCE [LARGE SCALE GENOMIC DNA]</scope>
</reference>
<dbReference type="InterPro" id="IPR003141">
    <property type="entry name" value="Pol/His_phosphatase_N"/>
</dbReference>
<dbReference type="InterPro" id="IPR004013">
    <property type="entry name" value="PHP_dom"/>
</dbReference>
<dbReference type="GeneID" id="43580992"/>
<feature type="region of interest" description="Disordered" evidence="1">
    <location>
        <begin position="239"/>
        <end position="258"/>
    </location>
</feature>
<feature type="transmembrane region" description="Helical" evidence="2">
    <location>
        <begin position="82"/>
        <end position="101"/>
    </location>
</feature>
<dbReference type="EMBL" id="CABVLU010000002">
    <property type="protein sequence ID" value="VVT49240.1"/>
    <property type="molecule type" value="Genomic_DNA"/>
</dbReference>